<dbReference type="SUPFAM" id="SSF55811">
    <property type="entry name" value="Nudix"/>
    <property type="match status" value="1"/>
</dbReference>
<sequence>MNHTPARNRSLRHLWNLTVNQQQSSTHDMTLPVSCGTLIVNARGELLLCHVTGTAKWDIPKGMQDPGETPLEAAVRELREESGLELDSRLFADLGCFDYRPNKKLHLFHVQAPDGLDCLDHLECTSFFPHHKTGEPTPEADGFRWASREDLKKLCWPRMAERLLTMEW</sequence>
<dbReference type="Pfam" id="PF00293">
    <property type="entry name" value="NUDIX"/>
    <property type="match status" value="1"/>
</dbReference>
<evidence type="ECO:0000259" key="4">
    <source>
        <dbReference type="PROSITE" id="PS51462"/>
    </source>
</evidence>
<evidence type="ECO:0000256" key="2">
    <source>
        <dbReference type="ARBA" id="ARBA00022801"/>
    </source>
</evidence>
<name>A0A418XGB8_9BURK</name>
<feature type="domain" description="Nudix hydrolase" evidence="4">
    <location>
        <begin position="30"/>
        <end position="168"/>
    </location>
</feature>
<evidence type="ECO:0000256" key="1">
    <source>
        <dbReference type="ARBA" id="ARBA00001946"/>
    </source>
</evidence>
<evidence type="ECO:0000313" key="6">
    <source>
        <dbReference type="Proteomes" id="UP000284006"/>
    </source>
</evidence>
<dbReference type="PROSITE" id="PS51462">
    <property type="entry name" value="NUDIX"/>
    <property type="match status" value="1"/>
</dbReference>
<dbReference type="EMBL" id="QYUP01000147">
    <property type="protein sequence ID" value="RJG11514.1"/>
    <property type="molecule type" value="Genomic_DNA"/>
</dbReference>
<dbReference type="InterPro" id="IPR020084">
    <property type="entry name" value="NUDIX_hydrolase_CS"/>
</dbReference>
<dbReference type="InterPro" id="IPR020476">
    <property type="entry name" value="Nudix_hydrolase"/>
</dbReference>
<dbReference type="AlphaFoldDB" id="A0A418XGB8"/>
<dbReference type="InterPro" id="IPR051325">
    <property type="entry name" value="Nudix_hydrolase_domain"/>
</dbReference>
<comment type="caution">
    <text evidence="5">The sequence shown here is derived from an EMBL/GenBank/DDBJ whole genome shotgun (WGS) entry which is preliminary data.</text>
</comment>
<dbReference type="PRINTS" id="PR00502">
    <property type="entry name" value="NUDIXFAMILY"/>
</dbReference>
<reference evidence="5 6" key="1">
    <citation type="submission" date="2018-09" db="EMBL/GenBank/DDBJ databases">
        <authorList>
            <person name="Zhu H."/>
        </authorList>
    </citation>
    <scope>NUCLEOTIDE SEQUENCE [LARGE SCALE GENOMIC DNA]</scope>
    <source>
        <strain evidence="5 6">K1S02-61</strain>
    </source>
</reference>
<organism evidence="5 6">
    <name type="scientific">Massilia cavernae</name>
    <dbReference type="NCBI Taxonomy" id="2320864"/>
    <lineage>
        <taxon>Bacteria</taxon>
        <taxon>Pseudomonadati</taxon>
        <taxon>Pseudomonadota</taxon>
        <taxon>Betaproteobacteria</taxon>
        <taxon>Burkholderiales</taxon>
        <taxon>Oxalobacteraceae</taxon>
        <taxon>Telluria group</taxon>
        <taxon>Massilia</taxon>
    </lineage>
</organism>
<dbReference type="InterPro" id="IPR000086">
    <property type="entry name" value="NUDIX_hydrolase_dom"/>
</dbReference>
<accession>A0A418XGB8</accession>
<dbReference type="InterPro" id="IPR015797">
    <property type="entry name" value="NUDIX_hydrolase-like_dom_sf"/>
</dbReference>
<dbReference type="Proteomes" id="UP000284006">
    <property type="component" value="Unassembled WGS sequence"/>
</dbReference>
<dbReference type="GO" id="GO:0006754">
    <property type="term" value="P:ATP biosynthetic process"/>
    <property type="evidence" value="ECO:0007669"/>
    <property type="project" value="TreeGrafter"/>
</dbReference>
<dbReference type="GO" id="GO:0004081">
    <property type="term" value="F:bis(5'-nucleosyl)-tetraphosphatase (asymmetrical) activity"/>
    <property type="evidence" value="ECO:0007669"/>
    <property type="project" value="TreeGrafter"/>
</dbReference>
<dbReference type="GO" id="GO:0006167">
    <property type="term" value="P:AMP biosynthetic process"/>
    <property type="evidence" value="ECO:0007669"/>
    <property type="project" value="TreeGrafter"/>
</dbReference>
<dbReference type="Gene3D" id="3.90.79.10">
    <property type="entry name" value="Nucleoside Triphosphate Pyrophosphohydrolase"/>
    <property type="match status" value="1"/>
</dbReference>
<proteinExistence type="inferred from homology"/>
<protein>
    <submittedName>
        <fullName evidence="5">NUDIX hydrolase</fullName>
    </submittedName>
</protein>
<keyword evidence="2 3" id="KW-0378">Hydrolase</keyword>
<dbReference type="PANTHER" id="PTHR21340">
    <property type="entry name" value="DIADENOSINE 5,5-P1,P4-TETRAPHOSPHATE PYROPHOSPHOHYDROLASE MUTT"/>
    <property type="match status" value="1"/>
</dbReference>
<evidence type="ECO:0000313" key="5">
    <source>
        <dbReference type="EMBL" id="RJG11514.1"/>
    </source>
</evidence>
<dbReference type="PANTHER" id="PTHR21340:SF0">
    <property type="entry name" value="BIS(5'-NUCLEOSYL)-TETRAPHOSPHATASE [ASYMMETRICAL]"/>
    <property type="match status" value="1"/>
</dbReference>
<evidence type="ECO:0000256" key="3">
    <source>
        <dbReference type="RuleBase" id="RU003476"/>
    </source>
</evidence>
<gene>
    <name evidence="5" type="ORF">D3872_19145</name>
</gene>
<comment type="similarity">
    <text evidence="3">Belongs to the Nudix hydrolase family.</text>
</comment>
<comment type="cofactor">
    <cofactor evidence="1">
        <name>Mg(2+)</name>
        <dbReference type="ChEBI" id="CHEBI:18420"/>
    </cofactor>
</comment>
<dbReference type="PROSITE" id="PS00893">
    <property type="entry name" value="NUDIX_BOX"/>
    <property type="match status" value="1"/>
</dbReference>
<keyword evidence="6" id="KW-1185">Reference proteome</keyword>